<dbReference type="InterPro" id="IPR018079">
    <property type="entry name" value="Ribosomal_uS4_CS"/>
</dbReference>
<evidence type="ECO:0000256" key="4">
    <source>
        <dbReference type="ARBA" id="ARBA00022980"/>
    </source>
</evidence>
<dbReference type="Gene3D" id="3.10.290.10">
    <property type="entry name" value="RNA-binding S4 domain"/>
    <property type="match status" value="1"/>
</dbReference>
<dbReference type="FunFam" id="3.10.290.10:FF:000001">
    <property type="entry name" value="30S ribosomal protein S4"/>
    <property type="match status" value="1"/>
</dbReference>
<comment type="similarity">
    <text evidence="1 7 8">Belongs to the universal ribosomal protein uS4 family.</text>
</comment>
<evidence type="ECO:0000259" key="9">
    <source>
        <dbReference type="SMART" id="SM00363"/>
    </source>
</evidence>
<dbReference type="GO" id="GO:0003735">
    <property type="term" value="F:structural constituent of ribosome"/>
    <property type="evidence" value="ECO:0007669"/>
    <property type="project" value="InterPro"/>
</dbReference>
<dbReference type="CDD" id="cd00165">
    <property type="entry name" value="S4"/>
    <property type="match status" value="1"/>
</dbReference>
<dbReference type="NCBIfam" id="TIGR01017">
    <property type="entry name" value="rpsD_bact"/>
    <property type="match status" value="1"/>
</dbReference>
<evidence type="ECO:0000259" key="10">
    <source>
        <dbReference type="SMART" id="SM01390"/>
    </source>
</evidence>
<evidence type="ECO:0000256" key="8">
    <source>
        <dbReference type="RuleBase" id="RU003699"/>
    </source>
</evidence>
<keyword evidence="2 7" id="KW-0699">rRNA-binding</keyword>
<proteinExistence type="inferred from homology"/>
<keyword evidence="12" id="KW-1185">Reference proteome</keyword>
<dbReference type="SUPFAM" id="SSF55174">
    <property type="entry name" value="Alpha-L RNA-binding motif"/>
    <property type="match status" value="1"/>
</dbReference>
<dbReference type="GO" id="GO:0015935">
    <property type="term" value="C:small ribosomal subunit"/>
    <property type="evidence" value="ECO:0007669"/>
    <property type="project" value="InterPro"/>
</dbReference>
<dbReference type="GO" id="GO:0006412">
    <property type="term" value="P:translation"/>
    <property type="evidence" value="ECO:0007669"/>
    <property type="project" value="UniProtKB-UniRule"/>
</dbReference>
<feature type="domain" description="Small ribosomal subunit protein uS4 N-terminal" evidence="10">
    <location>
        <begin position="3"/>
        <end position="97"/>
    </location>
</feature>
<dbReference type="PROSITE" id="PS00632">
    <property type="entry name" value="RIBOSOMAL_S4"/>
    <property type="match status" value="1"/>
</dbReference>
<dbReference type="InterPro" id="IPR022801">
    <property type="entry name" value="Ribosomal_uS4"/>
</dbReference>
<gene>
    <name evidence="7" type="primary">rpsD</name>
    <name evidence="11" type="ORF">A11A3_08445</name>
</gene>
<evidence type="ECO:0000313" key="11">
    <source>
        <dbReference type="EMBL" id="EKF74436.1"/>
    </source>
</evidence>
<dbReference type="RefSeq" id="WP_008928868.1">
    <property type="nucleotide sequence ID" value="NZ_AMRJ01000011.1"/>
</dbReference>
<dbReference type="Pfam" id="PF00163">
    <property type="entry name" value="Ribosomal_S4"/>
    <property type="match status" value="1"/>
</dbReference>
<dbReference type="PATRIC" id="fig|1177179.3.peg.1687"/>
<accession>L0WBX0</accession>
<evidence type="ECO:0000256" key="7">
    <source>
        <dbReference type="HAMAP-Rule" id="MF_01306"/>
    </source>
</evidence>
<dbReference type="GO" id="GO:0042274">
    <property type="term" value="P:ribosomal small subunit biogenesis"/>
    <property type="evidence" value="ECO:0007669"/>
    <property type="project" value="TreeGrafter"/>
</dbReference>
<evidence type="ECO:0000256" key="3">
    <source>
        <dbReference type="ARBA" id="ARBA00022884"/>
    </source>
</evidence>
<evidence type="ECO:0000256" key="5">
    <source>
        <dbReference type="ARBA" id="ARBA00023274"/>
    </source>
</evidence>
<dbReference type="STRING" id="1177179.A11A3_08445"/>
<organism evidence="11 12">
    <name type="scientific">Alcanivorax hongdengensis A-11-3</name>
    <dbReference type="NCBI Taxonomy" id="1177179"/>
    <lineage>
        <taxon>Bacteria</taxon>
        <taxon>Pseudomonadati</taxon>
        <taxon>Pseudomonadota</taxon>
        <taxon>Gammaproteobacteria</taxon>
        <taxon>Oceanospirillales</taxon>
        <taxon>Alcanivoracaceae</taxon>
        <taxon>Alcanivorax</taxon>
    </lineage>
</organism>
<evidence type="ECO:0000313" key="12">
    <source>
        <dbReference type="Proteomes" id="UP000010164"/>
    </source>
</evidence>
<protein>
    <recommendedName>
        <fullName evidence="6 7">Small ribosomal subunit protein uS4</fullName>
    </recommendedName>
</protein>
<feature type="domain" description="RNA-binding S4" evidence="9">
    <location>
        <begin position="98"/>
        <end position="160"/>
    </location>
</feature>
<dbReference type="InterPro" id="IPR036986">
    <property type="entry name" value="S4_RNA-bd_sf"/>
</dbReference>
<keyword evidence="4 7" id="KW-0689">Ribosomal protein</keyword>
<dbReference type="Gene3D" id="1.10.1050.10">
    <property type="entry name" value="Ribosomal Protein S4 Delta 41, Chain A, domain 1"/>
    <property type="match status" value="1"/>
</dbReference>
<reference evidence="11 12" key="1">
    <citation type="journal article" date="2012" name="J. Bacteriol.">
        <title>Genome Sequence of the Alkane-Degrading Bacterium Alcanivorax hongdengensis Type Strain A-11-3.</title>
        <authorList>
            <person name="Lai Q."/>
            <person name="Shao Z."/>
        </authorList>
    </citation>
    <scope>NUCLEOTIDE SEQUENCE [LARGE SCALE GENOMIC DNA]</scope>
    <source>
        <strain evidence="11 12">A-11-3</strain>
    </source>
</reference>
<dbReference type="eggNOG" id="COG0522">
    <property type="taxonomic scope" value="Bacteria"/>
</dbReference>
<comment type="caution">
    <text evidence="11">The sequence shown here is derived from an EMBL/GenBank/DDBJ whole genome shotgun (WGS) entry which is preliminary data.</text>
</comment>
<evidence type="ECO:0000256" key="2">
    <source>
        <dbReference type="ARBA" id="ARBA00022730"/>
    </source>
</evidence>
<dbReference type="SMART" id="SM01390">
    <property type="entry name" value="Ribosomal_S4"/>
    <property type="match status" value="1"/>
</dbReference>
<dbReference type="PROSITE" id="PS50889">
    <property type="entry name" value="S4"/>
    <property type="match status" value="1"/>
</dbReference>
<comment type="function">
    <text evidence="7">With S5 and S12 plays an important role in translational accuracy.</text>
</comment>
<dbReference type="EMBL" id="AMRJ01000011">
    <property type="protein sequence ID" value="EKF74436.1"/>
    <property type="molecule type" value="Genomic_DNA"/>
</dbReference>
<evidence type="ECO:0000256" key="1">
    <source>
        <dbReference type="ARBA" id="ARBA00007465"/>
    </source>
</evidence>
<dbReference type="InterPro" id="IPR002942">
    <property type="entry name" value="S4_RNA-bd"/>
</dbReference>
<dbReference type="Proteomes" id="UP000010164">
    <property type="component" value="Unassembled WGS sequence"/>
</dbReference>
<keyword evidence="3 7" id="KW-0694">RNA-binding</keyword>
<dbReference type="PANTHER" id="PTHR11831">
    <property type="entry name" value="30S 40S RIBOSOMAL PROTEIN"/>
    <property type="match status" value="1"/>
</dbReference>
<dbReference type="FunFam" id="1.10.1050.10:FF:000001">
    <property type="entry name" value="30S ribosomal protein S4"/>
    <property type="match status" value="1"/>
</dbReference>
<dbReference type="GO" id="GO:0019843">
    <property type="term" value="F:rRNA binding"/>
    <property type="evidence" value="ECO:0007669"/>
    <property type="project" value="UniProtKB-UniRule"/>
</dbReference>
<dbReference type="InterPro" id="IPR005709">
    <property type="entry name" value="Ribosomal_uS4_bac-type"/>
</dbReference>
<name>L0WBX0_9GAMM</name>
<comment type="subunit">
    <text evidence="7">Part of the 30S ribosomal subunit. Contacts protein S5. The interaction surface between S4 and S5 is involved in control of translational fidelity.</text>
</comment>
<dbReference type="SMART" id="SM00363">
    <property type="entry name" value="S4"/>
    <property type="match status" value="1"/>
</dbReference>
<evidence type="ECO:0000256" key="6">
    <source>
        <dbReference type="ARBA" id="ARBA00035254"/>
    </source>
</evidence>
<dbReference type="AlphaFoldDB" id="L0WBX0"/>
<dbReference type="Pfam" id="PF01479">
    <property type="entry name" value="S4"/>
    <property type="match status" value="1"/>
</dbReference>
<dbReference type="HAMAP" id="MF_01306_B">
    <property type="entry name" value="Ribosomal_uS4_B"/>
    <property type="match status" value="1"/>
</dbReference>
<comment type="function">
    <text evidence="7">One of the primary rRNA binding proteins, it binds directly to 16S rRNA where it nucleates assembly of the body of the 30S subunit.</text>
</comment>
<sequence length="208" mass="23520">MARYIGPKCKLSRREGTDLFLKSGIRPLESKCKAEQAPGQAAGGRRPGRLSDYGVQLREKQKVRRMYGVLEKQFRSYYKKAARSKGATGEVLLQLLEGRLDNVVYRMGFGSTRAEARQLVSHRAILVNGQSVNVASYQVKPGDVINVREKSKNQLRVKNAMELAQQRGFMPWIEVDEKKLEGTLKALPERIDLPAEINENLIVELYSK</sequence>
<dbReference type="OrthoDB" id="9803672at2"/>
<dbReference type="InterPro" id="IPR001912">
    <property type="entry name" value="Ribosomal_uS4_N"/>
</dbReference>
<keyword evidence="5 7" id="KW-0687">Ribonucleoprotein</keyword>
<dbReference type="PANTHER" id="PTHR11831:SF4">
    <property type="entry name" value="SMALL RIBOSOMAL SUBUNIT PROTEIN US4M"/>
    <property type="match status" value="1"/>
</dbReference>
<dbReference type="NCBIfam" id="NF003717">
    <property type="entry name" value="PRK05327.1"/>
    <property type="match status" value="1"/>
</dbReference>